<dbReference type="RefSeq" id="WP_058231370.1">
    <property type="nucleotide sequence ID" value="NZ_FMYG01000002.1"/>
</dbReference>
<dbReference type="PROSITE" id="PS51077">
    <property type="entry name" value="HTH_ICLR"/>
    <property type="match status" value="1"/>
</dbReference>
<evidence type="ECO:0000313" key="6">
    <source>
        <dbReference type="EMBL" id="SDB92725.1"/>
    </source>
</evidence>
<dbReference type="SUPFAM" id="SSF46785">
    <property type="entry name" value="Winged helix' DNA-binding domain"/>
    <property type="match status" value="1"/>
</dbReference>
<name>A0A1G6HFL1_9MICO</name>
<dbReference type="AlphaFoldDB" id="A0A1G6HFL1"/>
<dbReference type="PANTHER" id="PTHR30136:SF39">
    <property type="entry name" value="TRANSCRIPTIONAL REGULATORY PROTEIN"/>
    <property type="match status" value="1"/>
</dbReference>
<dbReference type="PANTHER" id="PTHR30136">
    <property type="entry name" value="HELIX-TURN-HELIX TRANSCRIPTIONAL REGULATOR, ICLR FAMILY"/>
    <property type="match status" value="1"/>
</dbReference>
<evidence type="ECO:0000256" key="3">
    <source>
        <dbReference type="ARBA" id="ARBA00023163"/>
    </source>
</evidence>
<dbReference type="Pfam" id="PF09339">
    <property type="entry name" value="HTH_IclR"/>
    <property type="match status" value="1"/>
</dbReference>
<evidence type="ECO:0000256" key="2">
    <source>
        <dbReference type="ARBA" id="ARBA00023125"/>
    </source>
</evidence>
<dbReference type="SMART" id="SM00346">
    <property type="entry name" value="HTH_ICLR"/>
    <property type="match status" value="1"/>
</dbReference>
<accession>A0A1G6HFL1</accession>
<keyword evidence="1" id="KW-0805">Transcription regulation</keyword>
<feature type="domain" description="HTH iclR-type" evidence="4">
    <location>
        <begin position="16"/>
        <end position="79"/>
    </location>
</feature>
<dbReference type="InterPro" id="IPR036388">
    <property type="entry name" value="WH-like_DNA-bd_sf"/>
</dbReference>
<protein>
    <submittedName>
        <fullName evidence="6">Transcriptional regulator, IclR family</fullName>
    </submittedName>
</protein>
<dbReference type="InterPro" id="IPR014757">
    <property type="entry name" value="Tscrpt_reg_IclR_C"/>
</dbReference>
<reference evidence="6 7" key="1">
    <citation type="submission" date="2016-09" db="EMBL/GenBank/DDBJ databases">
        <authorList>
            <person name="Capua I."/>
            <person name="De Benedictis P."/>
            <person name="Joannis T."/>
            <person name="Lombin L.H."/>
            <person name="Cattoli G."/>
        </authorList>
    </citation>
    <scope>NUCLEOTIDE SEQUENCE [LARGE SCALE GENOMIC DNA]</scope>
    <source>
        <strain evidence="6 7">NIO-1002</strain>
    </source>
</reference>
<dbReference type="STRING" id="993073.AS029_04340"/>
<sequence>MDTPDTRGPRSTVPGAQAIARAAHLLRLVTAAGDAGATVGDLAHDADLTRPTAHRLLSALRLEGLVDRDDTTGHWLPGPELYLMGSVAASRFDVTAVARDIVRSLAVRTEESAFLSVRRGDETVCLVREDGSFPIRSFVLSEGVRFPLGVASAGLAILAFLPPQDVDAYLERHPELAERWGASHSPARLRTRVADTKARGYAVNPGLIVEGSWGVGAAVFTRSGDPQWALSLTGVEFRFGGERLAELGRILLAHAHQLSTRIAAR</sequence>
<dbReference type="Proteomes" id="UP000183203">
    <property type="component" value="Unassembled WGS sequence"/>
</dbReference>
<evidence type="ECO:0000259" key="5">
    <source>
        <dbReference type="PROSITE" id="PS51078"/>
    </source>
</evidence>
<dbReference type="GO" id="GO:0045892">
    <property type="term" value="P:negative regulation of DNA-templated transcription"/>
    <property type="evidence" value="ECO:0007669"/>
    <property type="project" value="TreeGrafter"/>
</dbReference>
<dbReference type="GO" id="GO:0003677">
    <property type="term" value="F:DNA binding"/>
    <property type="evidence" value="ECO:0007669"/>
    <property type="project" value="UniProtKB-KW"/>
</dbReference>
<keyword evidence="2" id="KW-0238">DNA-binding</keyword>
<evidence type="ECO:0000313" key="7">
    <source>
        <dbReference type="Proteomes" id="UP000183203"/>
    </source>
</evidence>
<feature type="domain" description="IclR-ED" evidence="5">
    <location>
        <begin position="80"/>
        <end position="264"/>
    </location>
</feature>
<dbReference type="EMBL" id="FMYG01000002">
    <property type="protein sequence ID" value="SDB92725.1"/>
    <property type="molecule type" value="Genomic_DNA"/>
</dbReference>
<evidence type="ECO:0000256" key="1">
    <source>
        <dbReference type="ARBA" id="ARBA00023015"/>
    </source>
</evidence>
<dbReference type="Pfam" id="PF01614">
    <property type="entry name" value="IclR_C"/>
    <property type="match status" value="1"/>
</dbReference>
<dbReference type="PROSITE" id="PS51078">
    <property type="entry name" value="ICLR_ED"/>
    <property type="match status" value="1"/>
</dbReference>
<dbReference type="InterPro" id="IPR029016">
    <property type="entry name" value="GAF-like_dom_sf"/>
</dbReference>
<keyword evidence="3" id="KW-0804">Transcription</keyword>
<evidence type="ECO:0000259" key="4">
    <source>
        <dbReference type="PROSITE" id="PS51077"/>
    </source>
</evidence>
<dbReference type="InterPro" id="IPR036390">
    <property type="entry name" value="WH_DNA-bd_sf"/>
</dbReference>
<dbReference type="Gene3D" id="3.30.450.40">
    <property type="match status" value="1"/>
</dbReference>
<dbReference type="InterPro" id="IPR005471">
    <property type="entry name" value="Tscrpt_reg_IclR_N"/>
</dbReference>
<dbReference type="GO" id="GO:0003700">
    <property type="term" value="F:DNA-binding transcription factor activity"/>
    <property type="evidence" value="ECO:0007669"/>
    <property type="project" value="TreeGrafter"/>
</dbReference>
<organism evidence="6 7">
    <name type="scientific">Microbacterium enclense</name>
    <dbReference type="NCBI Taxonomy" id="993073"/>
    <lineage>
        <taxon>Bacteria</taxon>
        <taxon>Bacillati</taxon>
        <taxon>Actinomycetota</taxon>
        <taxon>Actinomycetes</taxon>
        <taxon>Micrococcales</taxon>
        <taxon>Microbacteriaceae</taxon>
        <taxon>Microbacterium</taxon>
    </lineage>
</organism>
<gene>
    <name evidence="6" type="ORF">SAMN05216418_1117</name>
</gene>
<dbReference type="Gene3D" id="1.10.10.10">
    <property type="entry name" value="Winged helix-like DNA-binding domain superfamily/Winged helix DNA-binding domain"/>
    <property type="match status" value="1"/>
</dbReference>
<dbReference type="InterPro" id="IPR050707">
    <property type="entry name" value="HTH_MetabolicPath_Reg"/>
</dbReference>
<proteinExistence type="predicted"/>
<dbReference type="SUPFAM" id="SSF55781">
    <property type="entry name" value="GAF domain-like"/>
    <property type="match status" value="1"/>
</dbReference>